<sequence length="127" mass="14298">MGSKLSGADSGVNGALYLNLVDLVLFGHVHNYERTCAVYQSDCKAMPTKDKDGFDTYDNSNYSAPIHAVIGMAGFTLDEFSNNVDNWSLVRVTEFGYVRFHATRQEISVEFVTSDTRQIKDRFRITK</sequence>
<dbReference type="SUPFAM" id="SSF56300">
    <property type="entry name" value="Metallo-dependent phosphatases"/>
    <property type="match status" value="1"/>
</dbReference>
<evidence type="ECO:0000313" key="2">
    <source>
        <dbReference type="EMBL" id="RWR76111.1"/>
    </source>
</evidence>
<dbReference type="PANTHER" id="PTHR45778:SF3">
    <property type="entry name" value="PURPLE ACID PHOSPHATASE"/>
    <property type="match status" value="1"/>
</dbReference>
<accession>A0A443NC83</accession>
<reference evidence="2 3" key="1">
    <citation type="journal article" date="2019" name="Nat. Plants">
        <title>Stout camphor tree genome fills gaps in understanding of flowering plant genome evolution.</title>
        <authorList>
            <person name="Chaw S.M."/>
            <person name="Liu Y.C."/>
            <person name="Wu Y.W."/>
            <person name="Wang H.Y."/>
            <person name="Lin C.I."/>
            <person name="Wu C.S."/>
            <person name="Ke H.M."/>
            <person name="Chang L.Y."/>
            <person name="Hsu C.Y."/>
            <person name="Yang H.T."/>
            <person name="Sudianto E."/>
            <person name="Hsu M.H."/>
            <person name="Wu K.P."/>
            <person name="Wang L.N."/>
            <person name="Leebens-Mack J.H."/>
            <person name="Tsai I.J."/>
        </authorList>
    </citation>
    <scope>NUCLEOTIDE SEQUENCE [LARGE SCALE GENOMIC DNA]</scope>
    <source>
        <strain evidence="3">cv. Chaw 1501</strain>
        <tissue evidence="2">Young leaves</tissue>
    </source>
</reference>
<keyword evidence="3" id="KW-1185">Reference proteome</keyword>
<feature type="domain" description="Purple acid phosphatase C-terminal" evidence="1">
    <location>
        <begin position="64"/>
        <end position="121"/>
    </location>
</feature>
<dbReference type="OrthoDB" id="45007at2759"/>
<organism evidence="2 3">
    <name type="scientific">Cinnamomum micranthum f. kanehirae</name>
    <dbReference type="NCBI Taxonomy" id="337451"/>
    <lineage>
        <taxon>Eukaryota</taxon>
        <taxon>Viridiplantae</taxon>
        <taxon>Streptophyta</taxon>
        <taxon>Embryophyta</taxon>
        <taxon>Tracheophyta</taxon>
        <taxon>Spermatophyta</taxon>
        <taxon>Magnoliopsida</taxon>
        <taxon>Magnoliidae</taxon>
        <taxon>Laurales</taxon>
        <taxon>Lauraceae</taxon>
        <taxon>Cinnamomum</taxon>
    </lineage>
</organism>
<name>A0A443NC83_9MAGN</name>
<dbReference type="EMBL" id="QPKB01000002">
    <property type="protein sequence ID" value="RWR76111.1"/>
    <property type="molecule type" value="Genomic_DNA"/>
</dbReference>
<evidence type="ECO:0000259" key="1">
    <source>
        <dbReference type="Pfam" id="PF14008"/>
    </source>
</evidence>
<dbReference type="InterPro" id="IPR029052">
    <property type="entry name" value="Metallo-depent_PP-like"/>
</dbReference>
<dbReference type="AlphaFoldDB" id="A0A443NC83"/>
<protein>
    <submittedName>
        <fullName evidence="2">Putative inactive purple acid phosphatase 27</fullName>
    </submittedName>
</protein>
<dbReference type="PANTHER" id="PTHR45778">
    <property type="entry name" value="PURPLE ACID PHOSPHATASE-RELATED"/>
    <property type="match status" value="1"/>
</dbReference>
<gene>
    <name evidence="2" type="ORF">CKAN_00452500</name>
</gene>
<dbReference type="InterPro" id="IPR025733">
    <property type="entry name" value="PAPs_C"/>
</dbReference>
<proteinExistence type="predicted"/>
<dbReference type="STRING" id="337451.A0A443NC83"/>
<dbReference type="Proteomes" id="UP000283530">
    <property type="component" value="Unassembled WGS sequence"/>
</dbReference>
<evidence type="ECO:0000313" key="3">
    <source>
        <dbReference type="Proteomes" id="UP000283530"/>
    </source>
</evidence>
<comment type="caution">
    <text evidence="2">The sequence shown here is derived from an EMBL/GenBank/DDBJ whole genome shotgun (WGS) entry which is preliminary data.</text>
</comment>
<dbReference type="Pfam" id="PF14008">
    <property type="entry name" value="Metallophos_C"/>
    <property type="match status" value="1"/>
</dbReference>
<dbReference type="Gene3D" id="3.60.21.10">
    <property type="match status" value="1"/>
</dbReference>